<evidence type="ECO:0000259" key="1">
    <source>
        <dbReference type="Pfam" id="PF07238"/>
    </source>
</evidence>
<reference evidence="2 3" key="1">
    <citation type="journal article" date="2018" name="MBio">
        <title>Insights into the evolution of host association through the isolation and characterization of a novel human periodontal pathobiont, Desulfobulbus oralis.</title>
        <authorList>
            <person name="Cross K.L."/>
            <person name="Chirania P."/>
            <person name="Xiong W."/>
            <person name="Beall C.J."/>
            <person name="Elkins J.G."/>
            <person name="Giannone R.J."/>
            <person name="Griffen A.L."/>
            <person name="Guss A.M."/>
            <person name="Hettich R.L."/>
            <person name="Joshi S.S."/>
            <person name="Mokrzan E.M."/>
            <person name="Martin R.K."/>
            <person name="Zhulin I.B."/>
            <person name="Leys E.J."/>
            <person name="Podar M."/>
        </authorList>
    </citation>
    <scope>NUCLEOTIDE SEQUENCE [LARGE SCALE GENOMIC DNA]</scope>
    <source>
        <strain evidence="2 3">ORNL</strain>
    </source>
</reference>
<gene>
    <name evidence="2" type="ORF">CAY53_09125</name>
</gene>
<name>A0A2L1GPJ9_9BACT</name>
<organism evidence="2 3">
    <name type="scientific">Desulfobulbus oralis</name>
    <dbReference type="NCBI Taxonomy" id="1986146"/>
    <lineage>
        <taxon>Bacteria</taxon>
        <taxon>Pseudomonadati</taxon>
        <taxon>Thermodesulfobacteriota</taxon>
        <taxon>Desulfobulbia</taxon>
        <taxon>Desulfobulbales</taxon>
        <taxon>Desulfobulbaceae</taxon>
        <taxon>Desulfobulbus</taxon>
    </lineage>
</organism>
<dbReference type="OrthoDB" id="5511523at2"/>
<feature type="domain" description="PilZ" evidence="1">
    <location>
        <begin position="62"/>
        <end position="151"/>
    </location>
</feature>
<accession>A0A2L1GPJ9</accession>
<sequence length="162" mass="18172">MTEVKKIPVKVYVREDGRARLICPVCGFHRELDASKFRGKAAHPLNARCHCRNILSIDFDFRSCKRKEVQLDGYFSSLDPDLDASGSMTVFNISPEGIGFGISGDQMPMVGQRLELRFTLDNRQNTQVKKNAVVKSVSNDMVGCQFDEDDAPNGAFGFYLRT</sequence>
<dbReference type="EMBL" id="CP021255">
    <property type="protein sequence ID" value="AVD71611.1"/>
    <property type="molecule type" value="Genomic_DNA"/>
</dbReference>
<dbReference type="Proteomes" id="UP000239867">
    <property type="component" value="Chromosome"/>
</dbReference>
<evidence type="ECO:0000313" key="3">
    <source>
        <dbReference type="Proteomes" id="UP000239867"/>
    </source>
</evidence>
<dbReference type="AlphaFoldDB" id="A0A2L1GPJ9"/>
<keyword evidence="3" id="KW-1185">Reference proteome</keyword>
<protein>
    <recommendedName>
        <fullName evidence="1">PilZ domain-containing protein</fullName>
    </recommendedName>
</protein>
<evidence type="ECO:0000313" key="2">
    <source>
        <dbReference type="EMBL" id="AVD71611.1"/>
    </source>
</evidence>
<proteinExistence type="predicted"/>
<dbReference type="SUPFAM" id="SSF141371">
    <property type="entry name" value="PilZ domain-like"/>
    <property type="match status" value="1"/>
</dbReference>
<dbReference type="GO" id="GO:0035438">
    <property type="term" value="F:cyclic-di-GMP binding"/>
    <property type="evidence" value="ECO:0007669"/>
    <property type="project" value="InterPro"/>
</dbReference>
<dbReference type="InterPro" id="IPR009875">
    <property type="entry name" value="PilZ_domain"/>
</dbReference>
<dbReference type="KEGG" id="deo:CAY53_09125"/>
<dbReference type="Pfam" id="PF07238">
    <property type="entry name" value="PilZ"/>
    <property type="match status" value="1"/>
</dbReference>
<dbReference type="RefSeq" id="WP_104936857.1">
    <property type="nucleotide sequence ID" value="NZ_CP021255.1"/>
</dbReference>